<evidence type="ECO:0000313" key="9">
    <source>
        <dbReference type="Proteomes" id="UP001497623"/>
    </source>
</evidence>
<feature type="disulfide bond" evidence="6">
    <location>
        <begin position="156"/>
        <end position="191"/>
    </location>
</feature>
<reference evidence="8 9" key="1">
    <citation type="submission" date="2024-05" db="EMBL/GenBank/DDBJ databases">
        <authorList>
            <person name="Wallberg A."/>
        </authorList>
    </citation>
    <scope>NUCLEOTIDE SEQUENCE [LARGE SCALE GENOMIC DNA]</scope>
</reference>
<evidence type="ECO:0000256" key="5">
    <source>
        <dbReference type="ARBA" id="ARBA00023136"/>
    </source>
</evidence>
<evidence type="ECO:0000256" key="1">
    <source>
        <dbReference type="ARBA" id="ARBA00004141"/>
    </source>
</evidence>
<dbReference type="Pfam" id="PF00335">
    <property type="entry name" value="Tetraspanin"/>
    <property type="match status" value="1"/>
</dbReference>
<name>A0AAV2RS46_MEGNR</name>
<evidence type="ECO:0000256" key="6">
    <source>
        <dbReference type="PIRSR" id="PIRSR002419-1"/>
    </source>
</evidence>
<dbReference type="Gene3D" id="1.10.1450.10">
    <property type="entry name" value="Tetraspanin"/>
    <property type="match status" value="1"/>
</dbReference>
<dbReference type="PIRSF" id="PIRSF002419">
    <property type="entry name" value="Tetraspanin"/>
    <property type="match status" value="1"/>
</dbReference>
<sequence>MRIVKMGSGGAATGCGQFLRCLIVAVNLLLLLVSLGLVIAISFCFTVAWNASQMAPDLSMTGVLGLALAVPVLAMFISFLGCCGAWKENKCMLITYCIIIGILVALFGVAFVLMLVYKSKLPKLHDKISKELKDSLTEDDPAVMEAWNNTQSLLHCCGVDSNRDWILAGKETPVSCYEGGNRKGKLYRPGCYDLITDAIVYFTPIIIGCIITLIVFMIISICAAGTLVKSISAYNEFV</sequence>
<evidence type="ECO:0000256" key="2">
    <source>
        <dbReference type="ARBA" id="ARBA00006840"/>
    </source>
</evidence>
<feature type="transmembrane region" description="Helical" evidence="7">
    <location>
        <begin position="63"/>
        <end position="86"/>
    </location>
</feature>
<dbReference type="EMBL" id="CAXKWB010027566">
    <property type="protein sequence ID" value="CAL4131889.1"/>
    <property type="molecule type" value="Genomic_DNA"/>
</dbReference>
<feature type="transmembrane region" description="Helical" evidence="7">
    <location>
        <begin position="21"/>
        <end position="51"/>
    </location>
</feature>
<gene>
    <name evidence="8" type="ORF">MNOR_LOCUS26920</name>
</gene>
<dbReference type="PANTHER" id="PTHR19282">
    <property type="entry name" value="TETRASPANIN"/>
    <property type="match status" value="1"/>
</dbReference>
<keyword evidence="4 7" id="KW-1133">Transmembrane helix</keyword>
<protein>
    <recommendedName>
        <fullName evidence="7">Tetraspanin</fullName>
    </recommendedName>
</protein>
<dbReference type="SUPFAM" id="SSF48652">
    <property type="entry name" value="Tetraspanin"/>
    <property type="match status" value="1"/>
</dbReference>
<dbReference type="PRINTS" id="PR00259">
    <property type="entry name" value="TMFOUR"/>
</dbReference>
<keyword evidence="5 7" id="KW-0472">Membrane</keyword>
<keyword evidence="9" id="KW-1185">Reference proteome</keyword>
<dbReference type="InterPro" id="IPR000301">
    <property type="entry name" value="Tetraspanin_animals"/>
</dbReference>
<dbReference type="PANTHER" id="PTHR19282:SF534">
    <property type="entry name" value="TETRASPANIN FAMILY-RELATED"/>
    <property type="match status" value="1"/>
</dbReference>
<proteinExistence type="inferred from homology"/>
<comment type="subcellular location">
    <subcellularLocation>
        <location evidence="1 7">Membrane</location>
        <topology evidence="1 7">Multi-pass membrane protein</topology>
    </subcellularLocation>
</comment>
<evidence type="ECO:0000256" key="3">
    <source>
        <dbReference type="ARBA" id="ARBA00022692"/>
    </source>
</evidence>
<organism evidence="8 9">
    <name type="scientific">Meganyctiphanes norvegica</name>
    <name type="common">Northern krill</name>
    <name type="synonym">Thysanopoda norvegica</name>
    <dbReference type="NCBI Taxonomy" id="48144"/>
    <lineage>
        <taxon>Eukaryota</taxon>
        <taxon>Metazoa</taxon>
        <taxon>Ecdysozoa</taxon>
        <taxon>Arthropoda</taxon>
        <taxon>Crustacea</taxon>
        <taxon>Multicrustacea</taxon>
        <taxon>Malacostraca</taxon>
        <taxon>Eumalacostraca</taxon>
        <taxon>Eucarida</taxon>
        <taxon>Euphausiacea</taxon>
        <taxon>Euphausiidae</taxon>
        <taxon>Meganyctiphanes</taxon>
    </lineage>
</organism>
<evidence type="ECO:0000256" key="4">
    <source>
        <dbReference type="ARBA" id="ARBA00022989"/>
    </source>
</evidence>
<dbReference type="Proteomes" id="UP001497623">
    <property type="component" value="Unassembled WGS sequence"/>
</dbReference>
<comment type="similarity">
    <text evidence="2 7">Belongs to the tetraspanin (TM4SF) family.</text>
</comment>
<evidence type="ECO:0000313" key="8">
    <source>
        <dbReference type="EMBL" id="CAL4131889.1"/>
    </source>
</evidence>
<comment type="caution">
    <text evidence="8">The sequence shown here is derived from an EMBL/GenBank/DDBJ whole genome shotgun (WGS) entry which is preliminary data.</text>
</comment>
<dbReference type="GO" id="GO:0005886">
    <property type="term" value="C:plasma membrane"/>
    <property type="evidence" value="ECO:0007669"/>
    <property type="project" value="TreeGrafter"/>
</dbReference>
<dbReference type="AlphaFoldDB" id="A0AAV2RS46"/>
<keyword evidence="3 7" id="KW-0812">Transmembrane</keyword>
<evidence type="ECO:0000256" key="7">
    <source>
        <dbReference type="RuleBase" id="RU361218"/>
    </source>
</evidence>
<accession>A0AAV2RS46</accession>
<feature type="transmembrane region" description="Helical" evidence="7">
    <location>
        <begin position="198"/>
        <end position="228"/>
    </location>
</feature>
<feature type="transmembrane region" description="Helical" evidence="7">
    <location>
        <begin position="93"/>
        <end position="117"/>
    </location>
</feature>
<feature type="disulfide bond" evidence="6">
    <location>
        <begin position="157"/>
        <end position="176"/>
    </location>
</feature>
<dbReference type="InterPro" id="IPR008952">
    <property type="entry name" value="Tetraspanin_EC2_sf"/>
</dbReference>
<dbReference type="InterPro" id="IPR018499">
    <property type="entry name" value="Tetraspanin/Peripherin"/>
</dbReference>
<keyword evidence="6" id="KW-1015">Disulfide bond</keyword>